<protein>
    <submittedName>
        <fullName evidence="1">Uncharacterized protein</fullName>
    </submittedName>
</protein>
<sequence length="66" mass="7098">MRHCKSHMCSVIKAPLLCGADRRGSTARRTHEEEKVEPVPVYRVGPPTAIVQEVKGVGFQGLGGVA</sequence>
<proteinExistence type="predicted"/>
<name>Q5ZCJ0_ORYSJ</name>
<dbReference type="EMBL" id="AP003216">
    <property type="protein sequence ID" value="BAD52832.1"/>
    <property type="molecule type" value="Genomic_DNA"/>
</dbReference>
<organism evidence="1">
    <name type="scientific">Oryza sativa subsp. japonica</name>
    <name type="common">Rice</name>
    <dbReference type="NCBI Taxonomy" id="39947"/>
    <lineage>
        <taxon>Eukaryota</taxon>
        <taxon>Viridiplantae</taxon>
        <taxon>Streptophyta</taxon>
        <taxon>Embryophyta</taxon>
        <taxon>Tracheophyta</taxon>
        <taxon>Spermatophyta</taxon>
        <taxon>Magnoliopsida</taxon>
        <taxon>Liliopsida</taxon>
        <taxon>Poales</taxon>
        <taxon>Poaceae</taxon>
        <taxon>BOP clade</taxon>
        <taxon>Oryzoideae</taxon>
        <taxon>Oryzeae</taxon>
        <taxon>Oryzinae</taxon>
        <taxon>Oryza</taxon>
        <taxon>Oryza sativa</taxon>
    </lineage>
</organism>
<gene>
    <name evidence="1" type="primary">OSJNBa0090K04.28</name>
</gene>
<dbReference type="AlphaFoldDB" id="Q5ZCJ0"/>
<evidence type="ECO:0000313" key="1">
    <source>
        <dbReference type="EMBL" id="BAD52832.1"/>
    </source>
</evidence>
<reference evidence="1" key="1">
    <citation type="journal article" date="2002" name="Nature">
        <title>The genome sequence and structure of rice chromosome 1.</title>
        <authorList>
            <person name="Sasaki T."/>
            <person name="Matsumoto T."/>
            <person name="Yamamoto K."/>
            <person name="Sakata K."/>
            <person name="Baba T."/>
            <person name="Katayose Y."/>
            <person name="Wu J."/>
            <person name="Niimura Y."/>
            <person name="Cheng Z."/>
            <person name="Nagamura Y."/>
            <person name="Antonio B.A."/>
            <person name="Kanamori H."/>
            <person name="Hosokawa S."/>
            <person name="Masukawa M."/>
            <person name="Arikawa K."/>
            <person name="Chiden Y."/>
            <person name="Hayashi M."/>
            <person name="Okamoto M."/>
            <person name="Ando T."/>
            <person name="Aoki H."/>
            <person name="Arita K."/>
            <person name="Hamada M."/>
            <person name="Harada C."/>
            <person name="Hijishita S."/>
            <person name="Honda M."/>
            <person name="Ichikawa Y."/>
            <person name="Idonuma A."/>
            <person name="Iijima M."/>
            <person name="Ikeda M."/>
            <person name="Ikeno M."/>
            <person name="Itoh S."/>
            <person name="Itoh T."/>
            <person name="Itoh Y."/>
            <person name="Itoh Y."/>
            <person name="Iwabuchi A."/>
            <person name="Kamiya K."/>
            <person name="Karasawa W."/>
            <person name="Katagiri S."/>
            <person name="Kikuta A."/>
            <person name="Kobayashi N."/>
            <person name="Kono I."/>
            <person name="Machita K."/>
            <person name="Maehara T."/>
            <person name="Mizuno H."/>
            <person name="Mizubayashi T."/>
            <person name="Mukai Y."/>
            <person name="Nagasaki H."/>
            <person name="Nakashima M."/>
            <person name="Nakama Y."/>
            <person name="Nakamichi Y."/>
            <person name="Nakamura M."/>
            <person name="Namiki N."/>
            <person name="Negishi M."/>
            <person name="Ohta I."/>
            <person name="Ono N."/>
            <person name="Saji S."/>
            <person name="Sakai K."/>
            <person name="Shibata M."/>
            <person name="Shimokawa T."/>
            <person name="Shomura A."/>
            <person name="Song J."/>
            <person name="Takazaki Y."/>
            <person name="Terasawa K."/>
            <person name="Tsuji K."/>
            <person name="Waki K."/>
            <person name="Yamagata H."/>
            <person name="Yamane H."/>
            <person name="Yoshiki S."/>
            <person name="Yoshihara R."/>
            <person name="Yukawa K."/>
            <person name="Zhong H."/>
            <person name="Iwama H."/>
            <person name="Endo T."/>
            <person name="Ito H."/>
            <person name="Hahn J.H."/>
            <person name="Kim H.I."/>
            <person name="Eun M.Y."/>
            <person name="Yano M."/>
            <person name="Jiang J."/>
            <person name="Gojobori T."/>
        </authorList>
    </citation>
    <scope>NUCLEOTIDE SEQUENCE [LARGE SCALE GENOMIC DNA]</scope>
</reference>
<dbReference type="Proteomes" id="UP000817658">
    <property type="component" value="Chromosome 1"/>
</dbReference>
<accession>Q5ZCJ0</accession>